<evidence type="ECO:0000256" key="3">
    <source>
        <dbReference type="ARBA" id="ARBA00005139"/>
    </source>
</evidence>
<dbReference type="SUPFAM" id="SSF55021">
    <property type="entry name" value="ACT-like"/>
    <property type="match status" value="2"/>
</dbReference>
<keyword evidence="21" id="KW-1185">Reference proteome</keyword>
<dbReference type="NCBIfam" id="NF005155">
    <property type="entry name" value="PRK06635.1-4"/>
    <property type="match status" value="1"/>
</dbReference>
<feature type="binding site" evidence="15">
    <location>
        <position position="186"/>
    </location>
    <ligand>
        <name>ATP</name>
        <dbReference type="ChEBI" id="CHEBI:30616"/>
    </ligand>
</feature>
<evidence type="ECO:0000256" key="5">
    <source>
        <dbReference type="ARBA" id="ARBA00013059"/>
    </source>
</evidence>
<keyword evidence="11 15" id="KW-0067">ATP-binding</keyword>
<dbReference type="GO" id="GO:0009088">
    <property type="term" value="P:threonine biosynthetic process"/>
    <property type="evidence" value="ECO:0007669"/>
    <property type="project" value="UniProtKB-UniPathway"/>
</dbReference>
<keyword evidence="12" id="KW-0220">Diaminopimelate biosynthesis</keyword>
<dbReference type="AlphaFoldDB" id="F7XX22"/>
<dbReference type="InterPro" id="IPR041740">
    <property type="entry name" value="AKii-LysC-BS"/>
</dbReference>
<evidence type="ECO:0000313" key="20">
    <source>
        <dbReference type="EMBL" id="AEI89221.1"/>
    </source>
</evidence>
<dbReference type="KEGG" id="mmn:midi_00940"/>
<dbReference type="UniPathway" id="UPA00050">
    <property type="reaction ID" value="UER00461"/>
</dbReference>
<dbReference type="PANTHER" id="PTHR21499:SF3">
    <property type="entry name" value="ASPARTOKINASE"/>
    <property type="match status" value="1"/>
</dbReference>
<evidence type="ECO:0000256" key="16">
    <source>
        <dbReference type="RuleBase" id="RU003448"/>
    </source>
</evidence>
<evidence type="ECO:0000256" key="2">
    <source>
        <dbReference type="ARBA" id="ARBA00004986"/>
    </source>
</evidence>
<dbReference type="UniPathway" id="UPA00034">
    <property type="reaction ID" value="UER00015"/>
</dbReference>
<keyword evidence="10 16" id="KW-0418">Kinase</keyword>
<dbReference type="GO" id="GO:0005829">
    <property type="term" value="C:cytosol"/>
    <property type="evidence" value="ECO:0007669"/>
    <property type="project" value="TreeGrafter"/>
</dbReference>
<dbReference type="Pfam" id="PF22468">
    <property type="entry name" value="ACT_9"/>
    <property type="match status" value="1"/>
</dbReference>
<sequence length="398" mass="42595">MFIVVQKFGGTSVANIDRIKKVAEIIARERNKGSSVIAVVSAMSGVTDQLANYAKSSSSLSSQNELAEYDVVLSSGEQITAGLLALTLQSIGIKSRSFLSWQLPIVTDNAYSNGRIVSVGTTQLIEAIKKEEVPVISGFQGVCNERIITLGRGGSDTTATAVAAAVCAARCDIFTDVDGVFSADPRIVTKAKKIETISYNQMLIMATAGAKVIHPRAVDISLSHHLETHILSSFSDTPGTVLVKDRIERGSILAVVSDSNIVVITIFHIHTDNIFINKVLDILSDLAIPLELLFDAHQSDPSFKFTVPKNSLSIVWGLLKDLGLNFITKDEVAKITIVGNGLAENSIILQKMFQILADEDINIISANAIGTGVSVVLEAKYKDVATVKLHSGFGLDAI</sequence>
<feature type="binding site" evidence="15">
    <location>
        <begin position="211"/>
        <end position="212"/>
    </location>
    <ligand>
        <name>ATP</name>
        <dbReference type="ChEBI" id="CHEBI:30616"/>
    </ligand>
</feature>
<dbReference type="Gene3D" id="3.30.2130.10">
    <property type="entry name" value="VC0802-like"/>
    <property type="match status" value="1"/>
</dbReference>
<dbReference type="GO" id="GO:0019877">
    <property type="term" value="P:diaminopimelate biosynthetic process"/>
    <property type="evidence" value="ECO:0007669"/>
    <property type="project" value="UniProtKB-KW"/>
</dbReference>
<evidence type="ECO:0000256" key="10">
    <source>
        <dbReference type="ARBA" id="ARBA00022777"/>
    </source>
</evidence>
<dbReference type="STRING" id="696127.midi_00940"/>
<name>F7XX22_MIDMI</name>
<keyword evidence="9 15" id="KW-0547">Nucleotide-binding</keyword>
<dbReference type="InterPro" id="IPR001048">
    <property type="entry name" value="Asp/Glu/Uridylate_kinase"/>
</dbReference>
<dbReference type="RefSeq" id="WP_013951419.1">
    <property type="nucleotide sequence ID" value="NC_015722.1"/>
</dbReference>
<dbReference type="GO" id="GO:0009090">
    <property type="term" value="P:homoserine biosynthetic process"/>
    <property type="evidence" value="ECO:0007669"/>
    <property type="project" value="TreeGrafter"/>
</dbReference>
<protein>
    <recommendedName>
        <fullName evidence="6 16">Aspartokinase</fullName>
        <ecNumber evidence="5 16">2.7.2.4</ecNumber>
    </recommendedName>
</protein>
<comment type="pathway">
    <text evidence="1 17">Amino-acid biosynthesis; L-lysine biosynthesis via DAP pathway; (S)-tetrahydrodipicolinate from L-aspartate: step 1/4.</text>
</comment>
<evidence type="ECO:0000259" key="19">
    <source>
        <dbReference type="Pfam" id="PF22468"/>
    </source>
</evidence>
<gene>
    <name evidence="20" type="primary">lysC</name>
    <name evidence="20" type="ordered locus">midi_00940</name>
</gene>
<feature type="binding site" evidence="15">
    <location>
        <begin position="175"/>
        <end position="176"/>
    </location>
    <ligand>
        <name>ATP</name>
        <dbReference type="ChEBI" id="CHEBI:30616"/>
    </ligand>
</feature>
<evidence type="ECO:0000256" key="1">
    <source>
        <dbReference type="ARBA" id="ARBA00004766"/>
    </source>
</evidence>
<proteinExistence type="inferred from homology"/>
<comment type="pathway">
    <text evidence="2 17">Amino-acid biosynthesis; L-methionine biosynthesis via de novo pathway; L-homoserine from L-aspartate: step 1/3.</text>
</comment>
<reference evidence="20 21" key="1">
    <citation type="journal article" date="2011" name="Mol. Biol. Evol.">
        <title>Phylogenomic evidence for the presence of a flagellum and cbb3 oxidase in the free-living mitochondrial ancestor.</title>
        <authorList>
            <person name="Sassera D."/>
            <person name="Lo N."/>
            <person name="Epis S."/>
            <person name="D'Auria G."/>
            <person name="Montagna M."/>
            <person name="Comandatore F."/>
            <person name="Horner D."/>
            <person name="Pereto J."/>
            <person name="Luciano A.M."/>
            <person name="Franciosi F."/>
            <person name="Ferri E."/>
            <person name="Crotti E."/>
            <person name="Bazzocchi C."/>
            <person name="Daffonchio D."/>
            <person name="Sacchi L."/>
            <person name="Moya A."/>
            <person name="Latorre A."/>
            <person name="Bandi C."/>
        </authorList>
    </citation>
    <scope>NUCLEOTIDE SEQUENCE [LARGE SCALE GENOMIC DNA]</scope>
    <source>
        <strain evidence="20 21">IricVA</strain>
    </source>
</reference>
<dbReference type="PROSITE" id="PS00324">
    <property type="entry name" value="ASPARTOKINASE"/>
    <property type="match status" value="1"/>
</dbReference>
<dbReference type="HOGENOM" id="CLU_009116_3_2_5"/>
<evidence type="ECO:0000256" key="8">
    <source>
        <dbReference type="ARBA" id="ARBA00022679"/>
    </source>
</evidence>
<feature type="domain" description="Aspartokinase ACT" evidence="19">
    <location>
        <begin position="335"/>
        <end position="393"/>
    </location>
</feature>
<organism evidence="20 21">
    <name type="scientific">Midichloria mitochondrii (strain IricVA)</name>
    <dbReference type="NCBI Taxonomy" id="696127"/>
    <lineage>
        <taxon>Bacteria</taxon>
        <taxon>Pseudomonadati</taxon>
        <taxon>Pseudomonadota</taxon>
        <taxon>Alphaproteobacteria</taxon>
        <taxon>Rickettsiales</taxon>
        <taxon>Candidatus Midichloriaceae</taxon>
        <taxon>Candidatus Midichloria</taxon>
    </lineage>
</organism>
<dbReference type="InterPro" id="IPR005260">
    <property type="entry name" value="Asp_kin_monofn"/>
</dbReference>
<dbReference type="PIRSF" id="PIRSF000726">
    <property type="entry name" value="Asp_kin"/>
    <property type="match status" value="1"/>
</dbReference>
<evidence type="ECO:0000256" key="12">
    <source>
        <dbReference type="ARBA" id="ARBA00022915"/>
    </source>
</evidence>
<dbReference type="GO" id="GO:0005524">
    <property type="term" value="F:ATP binding"/>
    <property type="evidence" value="ECO:0007669"/>
    <property type="project" value="UniProtKB-KW"/>
</dbReference>
<feature type="domain" description="Aspartate/glutamate/uridylate kinase" evidence="18">
    <location>
        <begin position="3"/>
        <end position="231"/>
    </location>
</feature>
<dbReference type="InterPro" id="IPR054352">
    <property type="entry name" value="ACT_Aspartokinase"/>
</dbReference>
<dbReference type="EMBL" id="CP002130">
    <property type="protein sequence ID" value="AEI89221.1"/>
    <property type="molecule type" value="Genomic_DNA"/>
</dbReference>
<dbReference type="InterPro" id="IPR018042">
    <property type="entry name" value="Aspartate_kinase_CS"/>
</dbReference>
<keyword evidence="8 16" id="KW-0808">Transferase</keyword>
<comment type="pathway">
    <text evidence="3 17">Amino-acid biosynthesis; L-threonine biosynthesis; L-threonine from L-aspartate: step 1/5.</text>
</comment>
<evidence type="ECO:0000256" key="17">
    <source>
        <dbReference type="RuleBase" id="RU004249"/>
    </source>
</evidence>
<evidence type="ECO:0000256" key="4">
    <source>
        <dbReference type="ARBA" id="ARBA00010122"/>
    </source>
</evidence>
<dbReference type="OrthoDB" id="9799110at2"/>
<comment type="catalytic activity">
    <reaction evidence="14 16">
        <text>L-aspartate + ATP = 4-phospho-L-aspartate + ADP</text>
        <dbReference type="Rhea" id="RHEA:23776"/>
        <dbReference type="ChEBI" id="CHEBI:29991"/>
        <dbReference type="ChEBI" id="CHEBI:30616"/>
        <dbReference type="ChEBI" id="CHEBI:57535"/>
        <dbReference type="ChEBI" id="CHEBI:456216"/>
        <dbReference type="EC" id="2.7.2.4"/>
    </reaction>
</comment>
<dbReference type="UniPathway" id="UPA00051">
    <property type="reaction ID" value="UER00462"/>
</dbReference>
<dbReference type="InterPro" id="IPR045865">
    <property type="entry name" value="ACT-like_dom_sf"/>
</dbReference>
<evidence type="ECO:0000256" key="9">
    <source>
        <dbReference type="ARBA" id="ARBA00022741"/>
    </source>
</evidence>
<evidence type="ECO:0000256" key="6">
    <source>
        <dbReference type="ARBA" id="ARBA00016273"/>
    </source>
</evidence>
<evidence type="ECO:0000256" key="13">
    <source>
        <dbReference type="ARBA" id="ARBA00023154"/>
    </source>
</evidence>
<keyword evidence="7 17" id="KW-0028">Amino-acid biosynthesis</keyword>
<evidence type="ECO:0000259" key="18">
    <source>
        <dbReference type="Pfam" id="PF00696"/>
    </source>
</evidence>
<dbReference type="PANTHER" id="PTHR21499">
    <property type="entry name" value="ASPARTATE KINASE"/>
    <property type="match status" value="1"/>
</dbReference>
<comment type="similarity">
    <text evidence="4 16">Belongs to the aspartokinase family.</text>
</comment>
<feature type="binding site" evidence="15">
    <location>
        <begin position="7"/>
        <end position="10"/>
    </location>
    <ligand>
        <name>ATP</name>
        <dbReference type="ChEBI" id="CHEBI:30616"/>
    </ligand>
</feature>
<dbReference type="SUPFAM" id="SSF53633">
    <property type="entry name" value="Carbamate kinase-like"/>
    <property type="match status" value="1"/>
</dbReference>
<dbReference type="SMR" id="F7XX22"/>
<accession>F7XX22</accession>
<evidence type="ECO:0000256" key="7">
    <source>
        <dbReference type="ARBA" id="ARBA00022605"/>
    </source>
</evidence>
<dbReference type="GO" id="GO:0004072">
    <property type="term" value="F:aspartate kinase activity"/>
    <property type="evidence" value="ECO:0007669"/>
    <property type="project" value="UniProtKB-EC"/>
</dbReference>
<keyword evidence="13" id="KW-0457">Lysine biosynthesis</keyword>
<evidence type="ECO:0000256" key="11">
    <source>
        <dbReference type="ARBA" id="ARBA00022840"/>
    </source>
</evidence>
<dbReference type="InterPro" id="IPR036393">
    <property type="entry name" value="AceGlu_kinase-like_sf"/>
</dbReference>
<dbReference type="CDD" id="cd04261">
    <property type="entry name" value="AAK_AKii-LysC-BS"/>
    <property type="match status" value="1"/>
</dbReference>
<dbReference type="Pfam" id="PF00696">
    <property type="entry name" value="AA_kinase"/>
    <property type="match status" value="1"/>
</dbReference>
<feature type="binding site" evidence="15">
    <location>
        <position position="77"/>
    </location>
    <ligand>
        <name>substrate</name>
    </ligand>
</feature>
<dbReference type="NCBIfam" id="TIGR00657">
    <property type="entry name" value="asp_kinases"/>
    <property type="match status" value="1"/>
</dbReference>
<dbReference type="CDD" id="cd04892">
    <property type="entry name" value="ACT_AK-like_2"/>
    <property type="match status" value="1"/>
</dbReference>
<dbReference type="EC" id="2.7.2.4" evidence="5 16"/>
<evidence type="ECO:0000256" key="15">
    <source>
        <dbReference type="PIRSR" id="PIRSR000726-1"/>
    </source>
</evidence>
<evidence type="ECO:0000313" key="21">
    <source>
        <dbReference type="Proteomes" id="UP000006639"/>
    </source>
</evidence>
<feature type="binding site" evidence="15">
    <location>
        <position position="47"/>
    </location>
    <ligand>
        <name>substrate</name>
    </ligand>
</feature>
<dbReference type="Proteomes" id="UP000006639">
    <property type="component" value="Chromosome"/>
</dbReference>
<evidence type="ECO:0000256" key="14">
    <source>
        <dbReference type="ARBA" id="ARBA00047872"/>
    </source>
</evidence>
<dbReference type="GO" id="GO:0009089">
    <property type="term" value="P:lysine biosynthetic process via diaminopimelate"/>
    <property type="evidence" value="ECO:0007669"/>
    <property type="project" value="UniProtKB-UniPathway"/>
</dbReference>
<dbReference type="InterPro" id="IPR001341">
    <property type="entry name" value="Asp_kinase"/>
</dbReference>
<dbReference type="Gene3D" id="3.40.1160.10">
    <property type="entry name" value="Acetylglutamate kinase-like"/>
    <property type="match status" value="1"/>
</dbReference>
<dbReference type="NCBIfam" id="NF005154">
    <property type="entry name" value="PRK06635.1-2"/>
    <property type="match status" value="1"/>
</dbReference>